<keyword evidence="3" id="KW-1003">Cell membrane</keyword>
<keyword evidence="4 7" id="KW-0812">Transmembrane</keyword>
<comment type="similarity">
    <text evidence="2">Belongs to the NrfD family.</text>
</comment>
<gene>
    <name evidence="8" type="ORF">F8C90_08585</name>
</gene>
<feature type="transmembrane region" description="Helical" evidence="7">
    <location>
        <begin position="188"/>
        <end position="206"/>
    </location>
</feature>
<keyword evidence="5 7" id="KW-1133">Transmembrane helix</keyword>
<dbReference type="RefSeq" id="WP_158050116.1">
    <property type="nucleotide sequence ID" value="NZ_DBEYUS010000007.1"/>
</dbReference>
<dbReference type="InterPro" id="IPR052049">
    <property type="entry name" value="Electron_transfer_protein"/>
</dbReference>
<accession>A0A6N6NM48</accession>
<feature type="transmembrane region" description="Helical" evidence="7">
    <location>
        <begin position="270"/>
        <end position="292"/>
    </location>
</feature>
<dbReference type="Pfam" id="PF03916">
    <property type="entry name" value="NrfD"/>
    <property type="match status" value="1"/>
</dbReference>
<dbReference type="AlphaFoldDB" id="A0A6N6NM48"/>
<evidence type="ECO:0000256" key="1">
    <source>
        <dbReference type="ARBA" id="ARBA00004651"/>
    </source>
</evidence>
<dbReference type="GeneID" id="98658463"/>
<protein>
    <submittedName>
        <fullName evidence="8">Polysulfide reductase</fullName>
    </submittedName>
</protein>
<dbReference type="EMBL" id="WAJR01000025">
    <property type="protein sequence ID" value="KAB1637995.1"/>
    <property type="molecule type" value="Genomic_DNA"/>
</dbReference>
<dbReference type="InterPro" id="IPR005614">
    <property type="entry name" value="NrfD-like"/>
</dbReference>
<evidence type="ECO:0000256" key="7">
    <source>
        <dbReference type="SAM" id="Phobius"/>
    </source>
</evidence>
<comment type="subcellular location">
    <subcellularLocation>
        <location evidence="1">Cell membrane</location>
        <topology evidence="1">Multi-pass membrane protein</topology>
    </subcellularLocation>
</comment>
<reference evidence="8 9" key="1">
    <citation type="submission" date="2019-09" db="EMBL/GenBank/DDBJ databases">
        <title>Whole genome shotgun sequencing (WGS) of Ellagibacter isourolithinifaciens DSM 104140(T) and Adlercreutzia muris DSM 29508(T).</title>
        <authorList>
            <person name="Stoll D.A."/>
            <person name="Danylec N."/>
            <person name="Huch M."/>
        </authorList>
    </citation>
    <scope>NUCLEOTIDE SEQUENCE [LARGE SCALE GENOMIC DNA]</scope>
    <source>
        <strain evidence="8 9">DSM 104140</strain>
    </source>
</reference>
<evidence type="ECO:0000256" key="3">
    <source>
        <dbReference type="ARBA" id="ARBA00022475"/>
    </source>
</evidence>
<dbReference type="PANTHER" id="PTHR34856:SF2">
    <property type="entry name" value="PROTEIN NRFD"/>
    <property type="match status" value="1"/>
</dbReference>
<keyword evidence="9" id="KW-1185">Reference proteome</keyword>
<organism evidence="8 9">
    <name type="scientific">Ellagibacter isourolithinifaciens</name>
    <dbReference type="NCBI Taxonomy" id="2137581"/>
    <lineage>
        <taxon>Bacteria</taxon>
        <taxon>Bacillati</taxon>
        <taxon>Actinomycetota</taxon>
        <taxon>Coriobacteriia</taxon>
        <taxon>Eggerthellales</taxon>
        <taxon>Eggerthellaceae</taxon>
        <taxon>Ellagibacter</taxon>
    </lineage>
</organism>
<comment type="caution">
    <text evidence="8">The sequence shown here is derived from an EMBL/GenBank/DDBJ whole genome shotgun (WGS) entry which is preliminary data.</text>
</comment>
<proteinExistence type="inferred from homology"/>
<feature type="transmembrane region" description="Helical" evidence="7">
    <location>
        <begin position="118"/>
        <end position="142"/>
    </location>
</feature>
<dbReference type="Proteomes" id="UP000468668">
    <property type="component" value="Unassembled WGS sequence"/>
</dbReference>
<sequence length="298" mass="32373">MTFEPIWSGIIACYLFLGGLGGGAFATSAFLAWRHPEAVNMRKIGHVIAPIAVIIGLVLLMFDAKAGLYNPLRFALLLTNFGSVMTWGVVILALFVIVALIAMILDLTKRRVPWGIELAGSILGICVAIYTGCLLGVCNTFPLWNNALLPILFLVSAMSTGMASVLLAGVFKHPEEFNRVGVFKKFHFCFPCIEMLLVASLMFITVTNSTAGYESVMALLAGKYAVAFWVLFVIVGLVGPTILETWMLFFSPKEFEESRKAHAISAMSDIGVLIGGFMLRLLVLIAALPITMVTPFVL</sequence>
<feature type="transmembrane region" description="Helical" evidence="7">
    <location>
        <begin position="226"/>
        <end position="249"/>
    </location>
</feature>
<evidence type="ECO:0000256" key="5">
    <source>
        <dbReference type="ARBA" id="ARBA00022989"/>
    </source>
</evidence>
<feature type="transmembrane region" description="Helical" evidence="7">
    <location>
        <begin position="84"/>
        <end position="106"/>
    </location>
</feature>
<feature type="transmembrane region" description="Helical" evidence="7">
    <location>
        <begin position="6"/>
        <end position="32"/>
    </location>
</feature>
<evidence type="ECO:0000313" key="9">
    <source>
        <dbReference type="Proteomes" id="UP000468668"/>
    </source>
</evidence>
<evidence type="ECO:0000256" key="4">
    <source>
        <dbReference type="ARBA" id="ARBA00022692"/>
    </source>
</evidence>
<dbReference type="OrthoDB" id="9778963at2"/>
<evidence type="ECO:0000256" key="6">
    <source>
        <dbReference type="ARBA" id="ARBA00023136"/>
    </source>
</evidence>
<feature type="transmembrane region" description="Helical" evidence="7">
    <location>
        <begin position="148"/>
        <end position="168"/>
    </location>
</feature>
<name>A0A6N6NM48_9ACTN</name>
<evidence type="ECO:0000313" key="8">
    <source>
        <dbReference type="EMBL" id="KAB1637995.1"/>
    </source>
</evidence>
<dbReference type="GO" id="GO:0005886">
    <property type="term" value="C:plasma membrane"/>
    <property type="evidence" value="ECO:0007669"/>
    <property type="project" value="UniProtKB-SubCell"/>
</dbReference>
<keyword evidence="6 7" id="KW-0472">Membrane</keyword>
<evidence type="ECO:0000256" key="2">
    <source>
        <dbReference type="ARBA" id="ARBA00008929"/>
    </source>
</evidence>
<feature type="transmembrane region" description="Helical" evidence="7">
    <location>
        <begin position="44"/>
        <end position="64"/>
    </location>
</feature>
<dbReference type="Gene3D" id="1.20.1630.10">
    <property type="entry name" value="Formate dehydrogenase/DMSO reductase domain"/>
    <property type="match status" value="1"/>
</dbReference>
<dbReference type="PANTHER" id="PTHR34856">
    <property type="entry name" value="PROTEIN NRFD"/>
    <property type="match status" value="1"/>
</dbReference>